<name>A0A516IRV0_9SPHN</name>
<keyword evidence="4" id="KW-0032">Aminotransferase</keyword>
<dbReference type="AlphaFoldDB" id="A0A516IRV0"/>
<dbReference type="KEGG" id="sxa:FMM02_06265"/>
<evidence type="ECO:0000256" key="1">
    <source>
        <dbReference type="ARBA" id="ARBA00022642"/>
    </source>
</evidence>
<dbReference type="GO" id="GO:0008483">
    <property type="term" value="F:transaminase activity"/>
    <property type="evidence" value="ECO:0007669"/>
    <property type="project" value="UniProtKB-KW"/>
</dbReference>
<evidence type="ECO:0000313" key="4">
    <source>
        <dbReference type="EMBL" id="QDP19600.1"/>
    </source>
</evidence>
<dbReference type="Gene3D" id="3.90.1150.10">
    <property type="entry name" value="Aspartate Aminotransferase, domain 1"/>
    <property type="match status" value="1"/>
</dbReference>
<keyword evidence="5" id="KW-1185">Reference proteome</keyword>
<organism evidence="4 5">
    <name type="scientific">Sphingomonas xanthus</name>
    <dbReference type="NCBI Taxonomy" id="2594473"/>
    <lineage>
        <taxon>Bacteria</taxon>
        <taxon>Pseudomonadati</taxon>
        <taxon>Pseudomonadota</taxon>
        <taxon>Alphaproteobacteria</taxon>
        <taxon>Sphingomonadales</taxon>
        <taxon>Sphingomonadaceae</taxon>
        <taxon>Sphingomonas</taxon>
    </lineage>
</organism>
<keyword evidence="2" id="KW-0378">Hydrolase</keyword>
<dbReference type="EMBL" id="CP041659">
    <property type="protein sequence ID" value="QDP19600.1"/>
    <property type="molecule type" value="Genomic_DNA"/>
</dbReference>
<dbReference type="GO" id="GO:0009435">
    <property type="term" value="P:NAD+ biosynthetic process"/>
    <property type="evidence" value="ECO:0007669"/>
    <property type="project" value="InterPro"/>
</dbReference>
<dbReference type="InterPro" id="IPR015424">
    <property type="entry name" value="PyrdxlP-dep_Trfase"/>
</dbReference>
<gene>
    <name evidence="4" type="ORF">FMM02_06265</name>
</gene>
<dbReference type="Proteomes" id="UP000321857">
    <property type="component" value="Chromosome"/>
</dbReference>
<evidence type="ECO:0000313" key="5">
    <source>
        <dbReference type="Proteomes" id="UP000321857"/>
    </source>
</evidence>
<dbReference type="GO" id="GO:0030429">
    <property type="term" value="F:kynureninase activity"/>
    <property type="evidence" value="ECO:0007669"/>
    <property type="project" value="InterPro"/>
</dbReference>
<dbReference type="Gene3D" id="3.40.640.10">
    <property type="entry name" value="Type I PLP-dependent aspartate aminotransferase-like (Major domain)"/>
    <property type="match status" value="1"/>
</dbReference>
<dbReference type="Pfam" id="PF22580">
    <property type="entry name" value="KYNU_C"/>
    <property type="match status" value="1"/>
</dbReference>
<dbReference type="OrthoDB" id="5501089at2"/>
<dbReference type="InterPro" id="IPR015421">
    <property type="entry name" value="PyrdxlP-dep_Trfase_major"/>
</dbReference>
<dbReference type="SUPFAM" id="SSF53383">
    <property type="entry name" value="PLP-dependent transferases"/>
    <property type="match status" value="1"/>
</dbReference>
<evidence type="ECO:0000256" key="2">
    <source>
        <dbReference type="ARBA" id="ARBA00022801"/>
    </source>
</evidence>
<keyword evidence="1" id="KW-0662">Pyridine nucleotide biosynthesis</keyword>
<proteinExistence type="predicted"/>
<dbReference type="GO" id="GO:0005737">
    <property type="term" value="C:cytoplasm"/>
    <property type="evidence" value="ECO:0007669"/>
    <property type="project" value="InterPro"/>
</dbReference>
<sequence>MVAQDRALSFKPLFARSLGAAPDRLHFAAHSHHLWPDASLEGQMQCWEDASMLADRKWGRIMDEIWPGAQAEVANELGTDDSSAIVFASNTHDLLVRLVAACPRDGEAPLRVLMSDGEFHSARRQMARWAEAGEILLTTVAAEPHDDFSDRFLSAAESGGHDLILVSHVMFGSGRIFEGVEALAALARPDGPWVAIDGYHAFMAVADPFGPKAATSAFYLGGGYKYAMAGEGMGFMHCPPAFGERPPITGWYAEFGDLTAPPGSSVGYTRDAMRFMGATFDPSALYRFLAVRAMLAENGLTSDRIAARVAMLQDLMLDRLAGTPLADAELLNPPGNGPRARFLAWRSPRAQRWCNELMDRNCITDVRGDVLRVGFGLYHDEEDVETFVRLGRTLA</sequence>
<dbReference type="InterPro" id="IPR015422">
    <property type="entry name" value="PyrdxlP-dep_Trfase_small"/>
</dbReference>
<reference evidence="4 5" key="1">
    <citation type="submission" date="2019-07" db="EMBL/GenBank/DDBJ databases">
        <title>Sphingomonas AE3 Genome sequencing and assembly.</title>
        <authorList>
            <person name="Kim H."/>
        </authorList>
    </citation>
    <scope>NUCLEOTIDE SEQUENCE [LARGE SCALE GENOMIC DNA]</scope>
    <source>
        <strain evidence="4 5">AE3</strain>
    </source>
</reference>
<dbReference type="InterPro" id="IPR010111">
    <property type="entry name" value="Kynureninase"/>
</dbReference>
<dbReference type="GO" id="GO:0006569">
    <property type="term" value="P:L-tryptophan catabolic process"/>
    <property type="evidence" value="ECO:0007669"/>
    <property type="project" value="InterPro"/>
</dbReference>
<evidence type="ECO:0000256" key="3">
    <source>
        <dbReference type="ARBA" id="ARBA00022898"/>
    </source>
</evidence>
<dbReference type="GO" id="GO:0030170">
    <property type="term" value="F:pyridoxal phosphate binding"/>
    <property type="evidence" value="ECO:0007669"/>
    <property type="project" value="InterPro"/>
</dbReference>
<keyword evidence="4" id="KW-0808">Transferase</keyword>
<protein>
    <submittedName>
        <fullName evidence="4">Class V aminotransferase</fullName>
    </submittedName>
</protein>
<keyword evidence="3" id="KW-0663">Pyridoxal phosphate</keyword>
<accession>A0A516IRV0</accession>